<protein>
    <submittedName>
        <fullName evidence="4">Predicted protein</fullName>
    </submittedName>
</protein>
<evidence type="ECO:0000256" key="1">
    <source>
        <dbReference type="ARBA" id="ARBA00024332"/>
    </source>
</evidence>
<dbReference type="KEGG" id="mpp:MICPUCDRAFT_52329"/>
<dbReference type="PANTHER" id="PTHR20929">
    <property type="entry name" value="LUNG ADENOMA SUSCEPTIBILITY 1-RELATED"/>
    <property type="match status" value="1"/>
</dbReference>
<dbReference type="Pfam" id="PF15927">
    <property type="entry name" value="Casc1_N"/>
    <property type="match status" value="1"/>
</dbReference>
<feature type="compositionally biased region" description="Basic and acidic residues" evidence="2">
    <location>
        <begin position="31"/>
        <end position="47"/>
    </location>
</feature>
<dbReference type="GO" id="GO:0005930">
    <property type="term" value="C:axoneme"/>
    <property type="evidence" value="ECO:0007669"/>
    <property type="project" value="TreeGrafter"/>
</dbReference>
<evidence type="ECO:0000256" key="2">
    <source>
        <dbReference type="SAM" id="MobiDB-lite"/>
    </source>
</evidence>
<dbReference type="EMBL" id="GG663746">
    <property type="protein sequence ID" value="EEH53508.1"/>
    <property type="molecule type" value="Genomic_DNA"/>
</dbReference>
<evidence type="ECO:0000313" key="5">
    <source>
        <dbReference type="Proteomes" id="UP000001876"/>
    </source>
</evidence>
<dbReference type="InterPro" id="IPR023247">
    <property type="entry name" value="IC97/Dnai7-like"/>
</dbReference>
<evidence type="ECO:0000259" key="3">
    <source>
        <dbReference type="Pfam" id="PF15927"/>
    </source>
</evidence>
<dbReference type="GO" id="GO:0048487">
    <property type="term" value="F:beta-tubulin binding"/>
    <property type="evidence" value="ECO:0007669"/>
    <property type="project" value="TreeGrafter"/>
</dbReference>
<dbReference type="STRING" id="564608.C1N3X2"/>
<dbReference type="Proteomes" id="UP000001876">
    <property type="component" value="Unassembled WGS sequence"/>
</dbReference>
<dbReference type="AlphaFoldDB" id="C1N3X2"/>
<gene>
    <name evidence="4" type="ORF">MICPUCDRAFT_52329</name>
</gene>
<dbReference type="eggNOG" id="ENOG502R6GJ">
    <property type="taxonomic scope" value="Eukaryota"/>
</dbReference>
<feature type="domain" description="IC97/Casc1 N-terminal" evidence="3">
    <location>
        <begin position="48"/>
        <end position="247"/>
    </location>
</feature>
<accession>C1N3X2</accession>
<dbReference type="RefSeq" id="XP_003062689.1">
    <property type="nucleotide sequence ID" value="XM_003062643.1"/>
</dbReference>
<dbReference type="PRINTS" id="PR02043">
    <property type="entry name" value="CANCERSCCP1"/>
</dbReference>
<evidence type="ECO:0000313" key="4">
    <source>
        <dbReference type="EMBL" id="EEH53508.1"/>
    </source>
</evidence>
<name>C1N3X2_MICPC</name>
<dbReference type="GO" id="GO:0008017">
    <property type="term" value="F:microtubule binding"/>
    <property type="evidence" value="ECO:0007669"/>
    <property type="project" value="TreeGrafter"/>
</dbReference>
<sequence length="673" mass="74011">MAGKKKAKKKEGGGEKKEKKEKKGGKKAKKPKEETPEEIAAREEAEAEALRIEQERIAAEEAERARIEAENKAISDLEYERIAAADAIKAAELAEVTPFLDERRAALEAHRAEVKDAYEWERHLATSALPDPQREKEINTYEMAITDEETRLLGPALELAVDNEKIVNEGDTYRYWAIAEGRDAFADAVGGFQKRIRALTDVVIDRSTAGIMHTADEYQDENGEIIVFDSREGFKYVLWLNHVKNPRFKLVDVPELRVSVELPKPLTLATVAVRVIHRAYDTLSPGCNNELTSVGGVCTVDLLTLPPLPKVVQGTTLRTMSPLAVDVERLPYPIPVAGAETTEVDMADVPPLMLSYEIPDDIVLVDETPSVAWWDDDSSEWKTDGITDVSLKDRTLTYSTVKVTHHALVQSRVACAPYTRWSTRPSSTGESVIVSVTPKHERFGGRPIEIEVGEGVCALASDAEPALRSLLGVKLAPRKLLARLSKCGVHLALEDKDCAYVGIEKKDAALEAAMCEDVALLSPSFMFASSRFNRTIGSRDCMVRIAEVTDFDLTLAEDADKVFTREREAVHVMLTQSRGCTLVDAKDKIAEVPGDLTLLMNDGRDENVGHLAVAARAEGRETPLEPLKFSPTALTLLKGVASESGLDRAAKAKAALTESVRQTLLSLRVFTFA</sequence>
<comment type="similarity">
    <text evidence="1">Belongs to the DNAI7 family.</text>
</comment>
<dbReference type="InterPro" id="IPR031826">
    <property type="entry name" value="IC97/Casc1_N"/>
</dbReference>
<reference evidence="4 5" key="1">
    <citation type="journal article" date="2009" name="Science">
        <title>Green evolution and dynamic adaptations revealed by genomes of the marine picoeukaryotes Micromonas.</title>
        <authorList>
            <person name="Worden A.Z."/>
            <person name="Lee J.H."/>
            <person name="Mock T."/>
            <person name="Rouze P."/>
            <person name="Simmons M.P."/>
            <person name="Aerts A.L."/>
            <person name="Allen A.E."/>
            <person name="Cuvelier M.L."/>
            <person name="Derelle E."/>
            <person name="Everett M.V."/>
            <person name="Foulon E."/>
            <person name="Grimwood J."/>
            <person name="Gundlach H."/>
            <person name="Henrissat B."/>
            <person name="Napoli C."/>
            <person name="McDonald S.M."/>
            <person name="Parker M.S."/>
            <person name="Rombauts S."/>
            <person name="Salamov A."/>
            <person name="Von Dassow P."/>
            <person name="Badger J.H."/>
            <person name="Coutinho P.M."/>
            <person name="Demir E."/>
            <person name="Dubchak I."/>
            <person name="Gentemann C."/>
            <person name="Eikrem W."/>
            <person name="Gready J.E."/>
            <person name="John U."/>
            <person name="Lanier W."/>
            <person name="Lindquist E.A."/>
            <person name="Lucas S."/>
            <person name="Mayer K.F."/>
            <person name="Moreau H."/>
            <person name="Not F."/>
            <person name="Otillar R."/>
            <person name="Panaud O."/>
            <person name="Pangilinan J."/>
            <person name="Paulsen I."/>
            <person name="Piegu B."/>
            <person name="Poliakov A."/>
            <person name="Robbens S."/>
            <person name="Schmutz J."/>
            <person name="Toulza E."/>
            <person name="Wyss T."/>
            <person name="Zelensky A."/>
            <person name="Zhou K."/>
            <person name="Armbrust E.V."/>
            <person name="Bhattacharya D."/>
            <person name="Goodenough U.W."/>
            <person name="Van de Peer Y."/>
            <person name="Grigoriev I.V."/>
        </authorList>
    </citation>
    <scope>NUCLEOTIDE SEQUENCE [LARGE SCALE GENOMIC DNA]</scope>
    <source>
        <strain evidence="4 5">CCMP1545</strain>
    </source>
</reference>
<feature type="region of interest" description="Disordered" evidence="2">
    <location>
        <begin position="1"/>
        <end position="47"/>
    </location>
</feature>
<dbReference type="OMA" id="FTRCEKT"/>
<feature type="compositionally biased region" description="Basic residues" evidence="2">
    <location>
        <begin position="19"/>
        <end position="30"/>
    </location>
</feature>
<organism evidence="5">
    <name type="scientific">Micromonas pusilla (strain CCMP1545)</name>
    <name type="common">Picoplanktonic green alga</name>
    <dbReference type="NCBI Taxonomy" id="564608"/>
    <lineage>
        <taxon>Eukaryota</taxon>
        <taxon>Viridiplantae</taxon>
        <taxon>Chlorophyta</taxon>
        <taxon>Mamiellophyceae</taxon>
        <taxon>Mamiellales</taxon>
        <taxon>Mamiellaceae</taxon>
        <taxon>Micromonas</taxon>
    </lineage>
</organism>
<dbReference type="GeneID" id="9687889"/>
<keyword evidence="5" id="KW-1185">Reference proteome</keyword>
<proteinExistence type="inferred from homology"/>
<dbReference type="PANTHER" id="PTHR20929:SF11">
    <property type="entry name" value="DYNEIN AXONEMAL INTERMEDIATE CHAIN 7"/>
    <property type="match status" value="1"/>
</dbReference>
<dbReference type="OrthoDB" id="297923at2759"/>